<dbReference type="GO" id="GO:0005737">
    <property type="term" value="C:cytoplasm"/>
    <property type="evidence" value="ECO:0007669"/>
    <property type="project" value="TreeGrafter"/>
</dbReference>
<dbReference type="InterPro" id="IPR035985">
    <property type="entry name" value="Ubiquitin-activating_enz"/>
</dbReference>
<dbReference type="Pfam" id="PF00899">
    <property type="entry name" value="ThiF"/>
    <property type="match status" value="1"/>
</dbReference>
<dbReference type="PANTHER" id="PTHR10953">
    <property type="entry name" value="UBIQUITIN-ACTIVATING ENZYME E1"/>
    <property type="match status" value="1"/>
</dbReference>
<feature type="domain" description="THIF-type NAD/FAD binding fold" evidence="5">
    <location>
        <begin position="17"/>
        <end position="105"/>
    </location>
</feature>
<dbReference type="InterPro" id="IPR030667">
    <property type="entry name" value="APP-BP1"/>
</dbReference>
<evidence type="ECO:0000256" key="3">
    <source>
        <dbReference type="ARBA" id="ARBA00022786"/>
    </source>
</evidence>
<comment type="pathway">
    <text evidence="1 4">Protein modification; protein neddylation.</text>
</comment>
<keyword evidence="7" id="KW-1185">Reference proteome</keyword>
<dbReference type="EMBL" id="LN891096">
    <property type="protein sequence ID" value="CUS09150.1"/>
    <property type="molecule type" value="Genomic_DNA"/>
</dbReference>
<name>A0A292PRP0_9PEZI</name>
<dbReference type="GO" id="GO:0045116">
    <property type="term" value="P:protein neddylation"/>
    <property type="evidence" value="ECO:0007669"/>
    <property type="project" value="UniProtKB-UniRule"/>
</dbReference>
<evidence type="ECO:0000313" key="6">
    <source>
        <dbReference type="EMBL" id="CUS09150.1"/>
    </source>
</evidence>
<comment type="function">
    <text evidence="4">Regulatory subunit of the dimeric UBA3-ULA1 E1 enzyme.</text>
</comment>
<evidence type="ECO:0000259" key="5">
    <source>
        <dbReference type="Pfam" id="PF00899"/>
    </source>
</evidence>
<dbReference type="AlphaFoldDB" id="A0A292PRP0"/>
<gene>
    <name evidence="6" type="ORF">GSTUAT00006758001</name>
</gene>
<dbReference type="PANTHER" id="PTHR10953:SF29">
    <property type="entry name" value="NEDD8-ACTIVATING ENZYME E1 REGULATORY SUBUNIT"/>
    <property type="match status" value="1"/>
</dbReference>
<evidence type="ECO:0000256" key="1">
    <source>
        <dbReference type="ARBA" id="ARBA00005032"/>
    </source>
</evidence>
<comment type="similarity">
    <text evidence="2 4">Belongs to the ubiquitin-activating E1 family. ULA1 subfamily.</text>
</comment>
<sequence>MASTAPSGTPSSKEKKYDRQLRLWGANGQNRLEGAHIALFGATATGCEVLKNLILPGIGRFTVIDDKLVEEADLGVNFFLHQDNLGQPRAESAAALLGELNPDVAGGFRIDSLENVLSNTPGLLDPGTTEFTHLLLVSPVPTPLLFRLPADIPTFFVHSLGFTASLRIYTPTHTIIETHPDSLVDLRLFNPWPELSELASEKTRALDVPELEDGMSDHQHGHVPYVLLLLKYLEDWKQSHEGHPPGSHSEKTLFKSMVMDRMRTNVPGGSEENYVEAARAVMGDLRTAEVSIGTKEVLNDPKCQDITSRTDEFWVIARAVKDFADSNNGLLPLSGAMSDMKAESHGYIALQNIYREKAHSDATVVEGIVRGHMNRVQHPERNQIDRDAIRLFCRHANFLRRLKYCSIADEFSNSNDEHKKAVLAALGGWDAEGSLIHDYIALRAYQEFYTSHGRAPGDTTSGQGGYEDEYRGIKRIISQYLQDVGYTKSVPERCEKVAKEIIRAGGGELHVTASIAGGIVAQEVIKIITQQYVPINNTVIFDGIASRTQTFEL</sequence>
<protein>
    <recommendedName>
        <fullName evidence="4">NEDD8-activating enzyme E1 regulatory subunit</fullName>
    </recommendedName>
</protein>
<dbReference type="PIRSF" id="PIRSF039099">
    <property type="entry name" value="APP-BP1"/>
    <property type="match status" value="1"/>
</dbReference>
<organism evidence="6 7">
    <name type="scientific">Tuber aestivum</name>
    <name type="common">summer truffle</name>
    <dbReference type="NCBI Taxonomy" id="59557"/>
    <lineage>
        <taxon>Eukaryota</taxon>
        <taxon>Fungi</taxon>
        <taxon>Dikarya</taxon>
        <taxon>Ascomycota</taxon>
        <taxon>Pezizomycotina</taxon>
        <taxon>Pezizomycetes</taxon>
        <taxon>Pezizales</taxon>
        <taxon>Tuberaceae</taxon>
        <taxon>Tuber</taxon>
    </lineage>
</organism>
<reference evidence="6" key="1">
    <citation type="submission" date="2015-10" db="EMBL/GenBank/DDBJ databases">
        <authorList>
            <person name="Regsiter A."/>
            <person name="william w."/>
        </authorList>
    </citation>
    <scope>NUCLEOTIDE SEQUENCE</scope>
    <source>
        <strain evidence="6">Montdore</strain>
    </source>
</reference>
<dbReference type="UniPathway" id="UPA00885"/>
<dbReference type="Gene3D" id="3.40.50.720">
    <property type="entry name" value="NAD(P)-binding Rossmann-like Domain"/>
    <property type="match status" value="2"/>
</dbReference>
<accession>A0A292PRP0</accession>
<dbReference type="InterPro" id="IPR000594">
    <property type="entry name" value="ThiF_NAD_FAD-bd"/>
</dbReference>
<keyword evidence="3 4" id="KW-0833">Ubl conjugation pathway</keyword>
<evidence type="ECO:0000256" key="4">
    <source>
        <dbReference type="PIRNR" id="PIRNR039099"/>
    </source>
</evidence>
<evidence type="ECO:0000256" key="2">
    <source>
        <dbReference type="ARBA" id="ARBA00006868"/>
    </source>
</evidence>
<proteinExistence type="inferred from homology"/>
<dbReference type="Proteomes" id="UP001412239">
    <property type="component" value="Unassembled WGS sequence"/>
</dbReference>
<dbReference type="SUPFAM" id="SSF69572">
    <property type="entry name" value="Activating enzymes of the ubiquitin-like proteins"/>
    <property type="match status" value="1"/>
</dbReference>
<dbReference type="GO" id="GO:0019781">
    <property type="term" value="F:NEDD8 activating enzyme activity"/>
    <property type="evidence" value="ECO:0007669"/>
    <property type="project" value="UniProtKB-UniRule"/>
</dbReference>
<evidence type="ECO:0000313" key="7">
    <source>
        <dbReference type="Proteomes" id="UP001412239"/>
    </source>
</evidence>
<dbReference type="InterPro" id="IPR045886">
    <property type="entry name" value="ThiF/MoeB/HesA"/>
</dbReference>